<evidence type="ECO:0000313" key="19">
    <source>
        <dbReference type="Proteomes" id="UP000238034"/>
    </source>
</evidence>
<evidence type="ECO:0000259" key="16">
    <source>
        <dbReference type="PROSITE" id="PS50109"/>
    </source>
</evidence>
<dbReference type="GO" id="GO:0005886">
    <property type="term" value="C:plasma membrane"/>
    <property type="evidence" value="ECO:0007669"/>
    <property type="project" value="UniProtKB-SubCell"/>
</dbReference>
<name>A0A2T0U7J3_9SPHI</name>
<comment type="subcellular location">
    <subcellularLocation>
        <location evidence="2">Cell membrane</location>
        <topology evidence="2">Multi-pass membrane protein</topology>
    </subcellularLocation>
</comment>
<dbReference type="OrthoDB" id="9776727at2"/>
<feature type="transmembrane region" description="Helical" evidence="15">
    <location>
        <begin position="324"/>
        <end position="348"/>
    </location>
</feature>
<protein>
    <recommendedName>
        <fullName evidence="3">histidine kinase</fullName>
        <ecNumber evidence="3">2.7.13.3</ecNumber>
    </recommendedName>
</protein>
<evidence type="ECO:0000256" key="10">
    <source>
        <dbReference type="ARBA" id="ARBA00022840"/>
    </source>
</evidence>
<evidence type="ECO:0000256" key="12">
    <source>
        <dbReference type="ARBA" id="ARBA00023012"/>
    </source>
</evidence>
<evidence type="ECO:0000256" key="8">
    <source>
        <dbReference type="ARBA" id="ARBA00022741"/>
    </source>
</evidence>
<feature type="transmembrane region" description="Helical" evidence="15">
    <location>
        <begin position="282"/>
        <end position="304"/>
    </location>
</feature>
<feature type="transmembrane region" description="Helical" evidence="15">
    <location>
        <begin position="241"/>
        <end position="262"/>
    </location>
</feature>
<keyword evidence="9" id="KW-0418">Kinase</keyword>
<keyword evidence="19" id="KW-1185">Reference proteome</keyword>
<evidence type="ECO:0000256" key="6">
    <source>
        <dbReference type="ARBA" id="ARBA00022679"/>
    </source>
</evidence>
<dbReference type="InterPro" id="IPR004358">
    <property type="entry name" value="Sig_transdc_His_kin-like_C"/>
</dbReference>
<feature type="transmembrane region" description="Helical" evidence="15">
    <location>
        <begin position="709"/>
        <end position="733"/>
    </location>
</feature>
<evidence type="ECO:0000313" key="18">
    <source>
        <dbReference type="EMBL" id="PRY53891.1"/>
    </source>
</evidence>
<dbReference type="Gene3D" id="6.10.340.10">
    <property type="match status" value="1"/>
</dbReference>
<evidence type="ECO:0000256" key="7">
    <source>
        <dbReference type="ARBA" id="ARBA00022692"/>
    </source>
</evidence>
<dbReference type="EMBL" id="PVTH01000003">
    <property type="protein sequence ID" value="PRY53891.1"/>
    <property type="molecule type" value="Genomic_DNA"/>
</dbReference>
<keyword evidence="10" id="KW-0067">ATP-binding</keyword>
<keyword evidence="6" id="KW-0808">Transferase</keyword>
<keyword evidence="4" id="KW-1003">Cell membrane</keyword>
<keyword evidence="13 15" id="KW-0472">Membrane</keyword>
<evidence type="ECO:0000256" key="5">
    <source>
        <dbReference type="ARBA" id="ARBA00022553"/>
    </source>
</evidence>
<organism evidence="18 19">
    <name type="scientific">Arcticibacter pallidicorallinus</name>
    <dbReference type="NCBI Taxonomy" id="1259464"/>
    <lineage>
        <taxon>Bacteria</taxon>
        <taxon>Pseudomonadati</taxon>
        <taxon>Bacteroidota</taxon>
        <taxon>Sphingobacteriia</taxon>
        <taxon>Sphingobacteriales</taxon>
        <taxon>Sphingobacteriaceae</taxon>
        <taxon>Arcticibacter</taxon>
    </lineage>
</organism>
<dbReference type="Pfam" id="PF02518">
    <property type="entry name" value="HATPase_c"/>
    <property type="match status" value="1"/>
</dbReference>
<dbReference type="InterPro" id="IPR003594">
    <property type="entry name" value="HATPase_dom"/>
</dbReference>
<dbReference type="SUPFAM" id="SSF47384">
    <property type="entry name" value="Homodimeric domain of signal transducing histidine kinase"/>
    <property type="match status" value="1"/>
</dbReference>
<dbReference type="GO" id="GO:0000155">
    <property type="term" value="F:phosphorelay sensor kinase activity"/>
    <property type="evidence" value="ECO:0007669"/>
    <property type="project" value="InterPro"/>
</dbReference>
<keyword evidence="11 15" id="KW-1133">Transmembrane helix</keyword>
<dbReference type="GO" id="GO:0005524">
    <property type="term" value="F:ATP binding"/>
    <property type="evidence" value="ECO:0007669"/>
    <property type="project" value="UniProtKB-KW"/>
</dbReference>
<proteinExistence type="predicted"/>
<dbReference type="SMART" id="SM00387">
    <property type="entry name" value="HATPase_c"/>
    <property type="match status" value="1"/>
</dbReference>
<dbReference type="InterPro" id="IPR003660">
    <property type="entry name" value="HAMP_dom"/>
</dbReference>
<dbReference type="PRINTS" id="PR00344">
    <property type="entry name" value="BCTRLSENSOR"/>
</dbReference>
<dbReference type="PROSITE" id="PS50885">
    <property type="entry name" value="HAMP"/>
    <property type="match status" value="1"/>
</dbReference>
<feature type="coiled-coil region" evidence="14">
    <location>
        <begin position="982"/>
        <end position="1012"/>
    </location>
</feature>
<feature type="transmembrane region" description="Helical" evidence="15">
    <location>
        <begin position="763"/>
        <end position="786"/>
    </location>
</feature>
<dbReference type="InterPro" id="IPR036097">
    <property type="entry name" value="HisK_dim/P_sf"/>
</dbReference>
<dbReference type="SMART" id="SM00388">
    <property type="entry name" value="HisKA"/>
    <property type="match status" value="1"/>
</dbReference>
<dbReference type="PANTHER" id="PTHR45528">
    <property type="entry name" value="SENSOR HISTIDINE KINASE CPXA"/>
    <property type="match status" value="1"/>
</dbReference>
<dbReference type="InterPro" id="IPR003661">
    <property type="entry name" value="HisK_dim/P_dom"/>
</dbReference>
<accession>A0A2T0U7J3</accession>
<feature type="transmembrane region" description="Helical" evidence="15">
    <location>
        <begin position="933"/>
        <end position="951"/>
    </location>
</feature>
<feature type="transmembrane region" description="Helical" evidence="15">
    <location>
        <begin position="410"/>
        <end position="436"/>
    </location>
</feature>
<feature type="transmembrane region" description="Helical" evidence="15">
    <location>
        <begin position="368"/>
        <end position="389"/>
    </location>
</feature>
<comment type="catalytic activity">
    <reaction evidence="1">
        <text>ATP + protein L-histidine = ADP + protein N-phospho-L-histidine.</text>
        <dbReference type="EC" id="2.7.13.3"/>
    </reaction>
</comment>
<feature type="domain" description="HAMP" evidence="17">
    <location>
        <begin position="952"/>
        <end position="1004"/>
    </location>
</feature>
<dbReference type="InterPro" id="IPR005467">
    <property type="entry name" value="His_kinase_dom"/>
</dbReference>
<dbReference type="InterPro" id="IPR036890">
    <property type="entry name" value="HATPase_C_sf"/>
</dbReference>
<dbReference type="PROSITE" id="PS50109">
    <property type="entry name" value="HIS_KIN"/>
    <property type="match status" value="1"/>
</dbReference>
<evidence type="ECO:0000256" key="4">
    <source>
        <dbReference type="ARBA" id="ARBA00022475"/>
    </source>
</evidence>
<dbReference type="RefSeq" id="WP_146133099.1">
    <property type="nucleotide sequence ID" value="NZ_PVTH01000003.1"/>
</dbReference>
<dbReference type="CDD" id="cd00082">
    <property type="entry name" value="HisKA"/>
    <property type="match status" value="1"/>
</dbReference>
<evidence type="ECO:0000256" key="15">
    <source>
        <dbReference type="SAM" id="Phobius"/>
    </source>
</evidence>
<keyword evidence="14" id="KW-0175">Coiled coil</keyword>
<evidence type="ECO:0000259" key="17">
    <source>
        <dbReference type="PROSITE" id="PS50885"/>
    </source>
</evidence>
<evidence type="ECO:0000256" key="13">
    <source>
        <dbReference type="ARBA" id="ARBA00023136"/>
    </source>
</evidence>
<evidence type="ECO:0000256" key="2">
    <source>
        <dbReference type="ARBA" id="ARBA00004651"/>
    </source>
</evidence>
<dbReference type="Pfam" id="PF00512">
    <property type="entry name" value="HisKA"/>
    <property type="match status" value="1"/>
</dbReference>
<gene>
    <name evidence="18" type="ORF">B0I27_103364</name>
</gene>
<dbReference type="EC" id="2.7.13.3" evidence="3"/>
<evidence type="ECO:0000256" key="3">
    <source>
        <dbReference type="ARBA" id="ARBA00012438"/>
    </source>
</evidence>
<dbReference type="SUPFAM" id="SSF55874">
    <property type="entry name" value="ATPase domain of HSP90 chaperone/DNA topoisomerase II/histidine kinase"/>
    <property type="match status" value="1"/>
</dbReference>
<dbReference type="CDD" id="cd00075">
    <property type="entry name" value="HATPase"/>
    <property type="match status" value="1"/>
</dbReference>
<dbReference type="Gene3D" id="1.10.287.130">
    <property type="match status" value="1"/>
</dbReference>
<keyword evidence="8" id="KW-0547">Nucleotide-binding</keyword>
<feature type="transmembrane region" description="Helical" evidence="15">
    <location>
        <begin position="214"/>
        <end position="234"/>
    </location>
</feature>
<keyword evidence="12" id="KW-0902">Two-component regulatory system</keyword>
<sequence length="1233" mass="140642">MSATLKIRLLLLLLTLSCAVTALTINLTFNKHELLEFEASTLEKRLHEKEKFVHDYLSDTSNINLLKLAHTSSPVALDIIKHFRDDKRIFVFTYHNNELTFWGGNRICPNSDAGLKVGSNRIKTQNGWYEAIKYQSGSFSVVMAIPIKAEFKFQNTYLKNVFDEDLISDNNLEIAGLDDKKTYNVKNINGEFIISVKLKSSITNTFYSTLELCMWLLTALFATLLINFLCISIAKKGHIKTAISVFFIYFLALRLLTLSFPYLDTEFNLSLFSARHFNDGFFLPSLGDFLINSIVVSWFLAFVYSYRKELEITEQPISKSAGGIIFSLLGLIIYFVASQLSDLFYALIIKSSINFDLTNILNLTAHSWISILILYISAFNLYLLLEIILSLGRKLPISNKLRLKIFINGVVVLVLIHLLVGEANAYIPLFCTILFIRGYSFYTQKSSYRLVIFLFCVLLFSIIASIKLSSFQFEKEREQRKVVAYKLESADDPNAVLLFMSLEQEISNDEMIKEYFQTQNASKGQLDDNLKKLYFDGYLSRYEFETYTFHPGEEYNSADSSQIRGYKDLVMAGSIKVSENFYRVNNTFGFQNYFAILPVTDNGDHVGTIILTLTSKTFKNPGTLPEVLVDSKMNTDKELNNYSFAFYLDGHLLNQNGSYTYNLVNDDFPGKINQFIFVEKNGYSHVIYQSNSKKLIVVSRPVTTLIMKLASVSFMFLVMIILTLFITVIYRLWVTFHDERFIIEQNGWSALLSRHKILYKTRIQASLVAAIVFTLLIVSIITYFSISSQFKKELESDVIHQANQVNLGLEKNKIFKNGKLLENEDILRTFSEVNATDLILFDVNGKLLFTTQYKIYDNGLIEPRMNAVAFLYLKGLQRSELLNSEKIGHLNYITAYRPLRNARNETIAYLGIPKFSFEHDYDMRIGQYLNTLINVYALVLIVIALFAIFLANQITFPLTLVSKSLSEISIDGKNEPIKWKSNDEIGSLIKEYNNMIRALEESAQKLARSERESAWREMAKQVAHEIKNPLTPLKLGVQLLEKSWREQDPNFSKKFERFSKSFIEQIESLALIASEFSNFAKLPDTPFSQINLVEVIRRSIEIYDSSEDLSITFNYSNPEAIVNGSRDHLLRIFNNLLKNALEAIPASVTGRIEVMLEVQGQNALISLSDNGKGIPEDLRDKIFNPNFTTKSSGTGLGLAFVKQAVENMLGTITFETGLETGTTFFIRVPLASV</sequence>
<dbReference type="AlphaFoldDB" id="A0A2T0U7J3"/>
<dbReference type="InterPro" id="IPR050398">
    <property type="entry name" value="HssS/ArlS-like"/>
</dbReference>
<feature type="domain" description="Histidine kinase" evidence="16">
    <location>
        <begin position="1021"/>
        <end position="1232"/>
    </location>
</feature>
<evidence type="ECO:0000256" key="1">
    <source>
        <dbReference type="ARBA" id="ARBA00000085"/>
    </source>
</evidence>
<feature type="transmembrane region" description="Helical" evidence="15">
    <location>
        <begin position="448"/>
        <end position="471"/>
    </location>
</feature>
<comment type="caution">
    <text evidence="18">The sequence shown here is derived from an EMBL/GenBank/DDBJ whole genome shotgun (WGS) entry which is preliminary data.</text>
</comment>
<keyword evidence="7 15" id="KW-0812">Transmembrane</keyword>
<dbReference type="PANTHER" id="PTHR45528:SF1">
    <property type="entry name" value="SENSOR HISTIDINE KINASE CPXA"/>
    <property type="match status" value="1"/>
</dbReference>
<keyword evidence="5" id="KW-0597">Phosphoprotein</keyword>
<dbReference type="Gene3D" id="3.30.565.10">
    <property type="entry name" value="Histidine kinase-like ATPase, C-terminal domain"/>
    <property type="match status" value="1"/>
</dbReference>
<reference evidence="18 19" key="1">
    <citation type="submission" date="2018-03" db="EMBL/GenBank/DDBJ databases">
        <title>Genomic Encyclopedia of Type Strains, Phase III (KMG-III): the genomes of soil and plant-associated and newly described type strains.</title>
        <authorList>
            <person name="Whitman W."/>
        </authorList>
    </citation>
    <scope>NUCLEOTIDE SEQUENCE [LARGE SCALE GENOMIC DNA]</scope>
    <source>
        <strain evidence="18 19">CGMCC 1.9313</strain>
    </source>
</reference>
<evidence type="ECO:0000256" key="11">
    <source>
        <dbReference type="ARBA" id="ARBA00022989"/>
    </source>
</evidence>
<evidence type="ECO:0000256" key="14">
    <source>
        <dbReference type="SAM" id="Coils"/>
    </source>
</evidence>
<evidence type="ECO:0000256" key="9">
    <source>
        <dbReference type="ARBA" id="ARBA00022777"/>
    </source>
</evidence>
<dbReference type="Proteomes" id="UP000238034">
    <property type="component" value="Unassembled WGS sequence"/>
</dbReference>